<gene>
    <name evidence="2" type="ORF">Nepgr_023716</name>
</gene>
<keyword evidence="3" id="KW-1185">Reference proteome</keyword>
<evidence type="ECO:0000256" key="1">
    <source>
        <dbReference type="SAM" id="MobiDB-lite"/>
    </source>
</evidence>
<dbReference type="Proteomes" id="UP001279734">
    <property type="component" value="Unassembled WGS sequence"/>
</dbReference>
<evidence type="ECO:0000313" key="3">
    <source>
        <dbReference type="Proteomes" id="UP001279734"/>
    </source>
</evidence>
<sequence length="233" mass="25521">MDIANNSDKIPPQPTRATASIFLHQRLRTDQREIGIKKPEAQGHHLLDSQQSKYAPWIGKHHISQSIFSTGKEPWHHITQLLLKSTQQHQQWWSKNSIQLLNAEPQLHPNLSDGLRPHSSSASALNNQHQSTTNFQFQQLPITTPSGRHLLKPAIHHAMKAIRNSMQKSDAPDGTLTRRHPLLLHSVPPPSAPSSATSSPLLGAVSSGLAGPGRASCLSVAVEVPPQAESASY</sequence>
<comment type="caution">
    <text evidence="2">The sequence shown here is derived from an EMBL/GenBank/DDBJ whole genome shotgun (WGS) entry which is preliminary data.</text>
</comment>
<proteinExistence type="predicted"/>
<accession>A0AAD3T1G5</accession>
<dbReference type="EMBL" id="BSYO01000024">
    <property type="protein sequence ID" value="GMH21873.1"/>
    <property type="molecule type" value="Genomic_DNA"/>
</dbReference>
<feature type="compositionally biased region" description="Low complexity" evidence="1">
    <location>
        <begin position="193"/>
        <end position="202"/>
    </location>
</feature>
<feature type="region of interest" description="Disordered" evidence="1">
    <location>
        <begin position="167"/>
        <end position="213"/>
    </location>
</feature>
<name>A0AAD3T1G5_NEPGR</name>
<protein>
    <submittedName>
        <fullName evidence="2">Uncharacterized protein</fullName>
    </submittedName>
</protein>
<evidence type="ECO:0000313" key="2">
    <source>
        <dbReference type="EMBL" id="GMH21873.1"/>
    </source>
</evidence>
<organism evidence="2 3">
    <name type="scientific">Nepenthes gracilis</name>
    <name type="common">Slender pitcher plant</name>
    <dbReference type="NCBI Taxonomy" id="150966"/>
    <lineage>
        <taxon>Eukaryota</taxon>
        <taxon>Viridiplantae</taxon>
        <taxon>Streptophyta</taxon>
        <taxon>Embryophyta</taxon>
        <taxon>Tracheophyta</taxon>
        <taxon>Spermatophyta</taxon>
        <taxon>Magnoliopsida</taxon>
        <taxon>eudicotyledons</taxon>
        <taxon>Gunneridae</taxon>
        <taxon>Pentapetalae</taxon>
        <taxon>Caryophyllales</taxon>
        <taxon>Nepenthaceae</taxon>
        <taxon>Nepenthes</taxon>
    </lineage>
</organism>
<dbReference type="AlphaFoldDB" id="A0AAD3T1G5"/>
<reference evidence="2" key="1">
    <citation type="submission" date="2023-05" db="EMBL/GenBank/DDBJ databases">
        <title>Nepenthes gracilis genome sequencing.</title>
        <authorList>
            <person name="Fukushima K."/>
        </authorList>
    </citation>
    <scope>NUCLEOTIDE SEQUENCE</scope>
    <source>
        <strain evidence="2">SING2019-196</strain>
    </source>
</reference>